<dbReference type="EMBL" id="JAWXXX010000001">
    <property type="protein sequence ID" value="MDX5893010.1"/>
    <property type="molecule type" value="Genomic_DNA"/>
</dbReference>
<feature type="compositionally biased region" description="Basic and acidic residues" evidence="1">
    <location>
        <begin position="219"/>
        <end position="230"/>
    </location>
</feature>
<dbReference type="NCBIfam" id="NF033580">
    <property type="entry name" value="transpos_IS5_3"/>
    <property type="match status" value="1"/>
</dbReference>
<feature type="domain" description="Insertion element IS402-like" evidence="4">
    <location>
        <begin position="7"/>
        <end position="78"/>
    </location>
</feature>
<keyword evidence="2" id="KW-0472">Membrane</keyword>
<evidence type="ECO:0000259" key="4">
    <source>
        <dbReference type="Pfam" id="PF13340"/>
    </source>
</evidence>
<dbReference type="GO" id="GO:0006313">
    <property type="term" value="P:DNA transposition"/>
    <property type="evidence" value="ECO:0007669"/>
    <property type="project" value="InterPro"/>
</dbReference>
<dbReference type="EMBL" id="JAWXXX010000001">
    <property type="protein sequence ID" value="MDX5894710.1"/>
    <property type="molecule type" value="Genomic_DNA"/>
</dbReference>
<gene>
    <name evidence="5" type="ORF">SIL72_03095</name>
    <name evidence="6" type="ORF">SIL72_06210</name>
    <name evidence="7" type="ORF">SIL72_11830</name>
    <name evidence="8" type="ORF">SIL72_12210</name>
</gene>
<evidence type="ECO:0000313" key="5">
    <source>
        <dbReference type="EMBL" id="MDX5893010.1"/>
    </source>
</evidence>
<dbReference type="InterPro" id="IPR025161">
    <property type="entry name" value="IS402-like_dom"/>
</dbReference>
<keyword evidence="2" id="KW-1133">Transmembrane helix</keyword>
<evidence type="ECO:0000313" key="9">
    <source>
        <dbReference type="Proteomes" id="UP001281130"/>
    </source>
</evidence>
<evidence type="ECO:0000256" key="2">
    <source>
        <dbReference type="SAM" id="Phobius"/>
    </source>
</evidence>
<dbReference type="Pfam" id="PF01609">
    <property type="entry name" value="DDE_Tnp_1"/>
    <property type="match status" value="1"/>
</dbReference>
<evidence type="ECO:0000313" key="8">
    <source>
        <dbReference type="EMBL" id="MDX5894786.1"/>
    </source>
</evidence>
<feature type="transmembrane region" description="Helical" evidence="2">
    <location>
        <begin position="271"/>
        <end position="288"/>
    </location>
</feature>
<dbReference type="AlphaFoldDB" id="A0AB35T8C8"/>
<keyword evidence="2" id="KW-0812">Transmembrane</keyword>
<dbReference type="PANTHER" id="PTHR30007:SF1">
    <property type="entry name" value="BLR1914 PROTEIN"/>
    <property type="match status" value="1"/>
</dbReference>
<evidence type="ECO:0000313" key="7">
    <source>
        <dbReference type="EMBL" id="MDX5894710.1"/>
    </source>
</evidence>
<comment type="caution">
    <text evidence="5">The sequence shown here is derived from an EMBL/GenBank/DDBJ whole genome shotgun (WGS) entry which is preliminary data.</text>
</comment>
<dbReference type="Proteomes" id="UP001281130">
    <property type="component" value="Unassembled WGS sequence"/>
</dbReference>
<dbReference type="PANTHER" id="PTHR30007">
    <property type="entry name" value="PHP DOMAIN PROTEIN"/>
    <property type="match status" value="1"/>
</dbReference>
<organism evidence="5 9">
    <name type="scientific">Rubrobacter radiotolerans</name>
    <name type="common">Arthrobacter radiotolerans</name>
    <dbReference type="NCBI Taxonomy" id="42256"/>
    <lineage>
        <taxon>Bacteria</taxon>
        <taxon>Bacillati</taxon>
        <taxon>Actinomycetota</taxon>
        <taxon>Rubrobacteria</taxon>
        <taxon>Rubrobacterales</taxon>
        <taxon>Rubrobacteraceae</taxon>
        <taxon>Rubrobacter</taxon>
    </lineage>
</organism>
<dbReference type="Pfam" id="PF13340">
    <property type="entry name" value="DUF4096"/>
    <property type="match status" value="1"/>
</dbReference>
<dbReference type="EMBL" id="JAWXXX010000001">
    <property type="protein sequence ID" value="MDX5893622.1"/>
    <property type="molecule type" value="Genomic_DNA"/>
</dbReference>
<name>A0AB35T8C8_RUBRA</name>
<dbReference type="GO" id="GO:0004803">
    <property type="term" value="F:transposase activity"/>
    <property type="evidence" value="ECO:0007669"/>
    <property type="project" value="InterPro"/>
</dbReference>
<evidence type="ECO:0000256" key="1">
    <source>
        <dbReference type="SAM" id="MobiDB-lite"/>
    </source>
</evidence>
<dbReference type="GO" id="GO:0003677">
    <property type="term" value="F:DNA binding"/>
    <property type="evidence" value="ECO:0007669"/>
    <property type="project" value="InterPro"/>
</dbReference>
<protein>
    <submittedName>
        <fullName evidence="5">IS5 family transposase</fullName>
    </submittedName>
</protein>
<feature type="region of interest" description="Disordered" evidence="1">
    <location>
        <begin position="214"/>
        <end position="243"/>
    </location>
</feature>
<reference evidence="5" key="1">
    <citation type="submission" date="2023-11" db="EMBL/GenBank/DDBJ databases">
        <title>MicrobeMod: A computational toolkit for identifying prokaryotic methylation and restriction-modification with nanopore sequencing.</title>
        <authorList>
            <person name="Crits-Christoph A."/>
            <person name="Kang S.C."/>
            <person name="Lee H."/>
            <person name="Ostrov N."/>
        </authorList>
    </citation>
    <scope>NUCLEOTIDE SEQUENCE</scope>
    <source>
        <strain evidence="5">ATCC 51242</strain>
    </source>
</reference>
<evidence type="ECO:0000259" key="3">
    <source>
        <dbReference type="Pfam" id="PF01609"/>
    </source>
</evidence>
<sequence>MVRRGEITDRAWQEIEPLLPGYGRSGGQWRDHRTVVNGILWKLRTGSPWRDLPERYGPWQTCFDRFNRWRRDGTWDRLLAHAQTKSDAVGEIEWEVSVDDTVIRAHQHAAGARSRPSAADKKGLLSPEDEALGRSRGGFSTKLHVACDGKGRPLSVVVTPGQRNGSTQLGWLLEGVRVPRPEGSPGRPRKRPEHLIGDRGYSFEGCRRLLRRRGISHTIPERKDQKERRAGRPGRRPGFDRETYRRRNVVERCMNRLKQWRAIATRYEKRAANYRAMVIIASLMMWLPS</sequence>
<feature type="domain" description="Transposase IS4-like" evidence="3">
    <location>
        <begin position="96"/>
        <end position="284"/>
    </location>
</feature>
<feature type="region of interest" description="Disordered" evidence="1">
    <location>
        <begin position="108"/>
        <end position="137"/>
    </location>
</feature>
<feature type="region of interest" description="Disordered" evidence="1">
    <location>
        <begin position="177"/>
        <end position="198"/>
    </location>
</feature>
<dbReference type="InterPro" id="IPR002559">
    <property type="entry name" value="Transposase_11"/>
</dbReference>
<accession>A0AB35T8C8</accession>
<proteinExistence type="predicted"/>
<evidence type="ECO:0000313" key="6">
    <source>
        <dbReference type="EMBL" id="MDX5893622.1"/>
    </source>
</evidence>
<dbReference type="EMBL" id="JAWXXX010000001">
    <property type="protein sequence ID" value="MDX5894786.1"/>
    <property type="molecule type" value="Genomic_DNA"/>
</dbReference>